<dbReference type="GO" id="GO:0005874">
    <property type="term" value="C:microtubule"/>
    <property type="evidence" value="ECO:0007669"/>
    <property type="project" value="UniProtKB-KW"/>
</dbReference>
<dbReference type="GO" id="GO:0000930">
    <property type="term" value="C:gamma-tubulin complex"/>
    <property type="evidence" value="ECO:0007669"/>
    <property type="project" value="UniProtKB-ARBA"/>
</dbReference>
<protein>
    <recommendedName>
        <fullName evidence="5">Spindle pole body component</fullName>
    </recommendedName>
</protein>
<comment type="subcellular location">
    <subcellularLocation>
        <location evidence="5">Cytoplasm</location>
        <location evidence="5">Cytoskeleton</location>
        <location evidence="5">Microtubule organizing center</location>
    </subcellularLocation>
</comment>
<dbReference type="AlphaFoldDB" id="A0AAX6MYW9"/>
<dbReference type="GO" id="GO:0031122">
    <property type="term" value="P:cytoplasmic microtubule organization"/>
    <property type="evidence" value="ECO:0007669"/>
    <property type="project" value="TreeGrafter"/>
</dbReference>
<feature type="domain" description="Gamma tubulin complex component C-terminal" evidence="6">
    <location>
        <begin position="586"/>
        <end position="954"/>
    </location>
</feature>
<dbReference type="GO" id="GO:0051321">
    <property type="term" value="P:meiotic cell cycle"/>
    <property type="evidence" value="ECO:0007669"/>
    <property type="project" value="TreeGrafter"/>
</dbReference>
<evidence type="ECO:0000256" key="3">
    <source>
        <dbReference type="ARBA" id="ARBA00022701"/>
    </source>
</evidence>
<evidence type="ECO:0000256" key="1">
    <source>
        <dbReference type="ARBA" id="ARBA00010337"/>
    </source>
</evidence>
<gene>
    <name evidence="8" type="ORF">Daesc_000175</name>
</gene>
<name>A0AAX6MYW9_9PEZI</name>
<keyword evidence="2 5" id="KW-0963">Cytoplasm</keyword>
<evidence type="ECO:0000259" key="7">
    <source>
        <dbReference type="Pfam" id="PF17681"/>
    </source>
</evidence>
<dbReference type="EMBL" id="JBANMG010000001">
    <property type="protein sequence ID" value="KAK6957391.1"/>
    <property type="molecule type" value="Genomic_DNA"/>
</dbReference>
<dbReference type="InterPro" id="IPR042241">
    <property type="entry name" value="GCP_C_sf"/>
</dbReference>
<proteinExistence type="inferred from homology"/>
<dbReference type="GO" id="GO:0043015">
    <property type="term" value="F:gamma-tubulin binding"/>
    <property type="evidence" value="ECO:0007669"/>
    <property type="project" value="InterPro"/>
</dbReference>
<dbReference type="FunFam" id="1.20.120.1900:FF:000013">
    <property type="entry name" value="Spindle pole body component"/>
    <property type="match status" value="1"/>
</dbReference>
<feature type="domain" description="Gamma tubulin complex component protein N-terminal" evidence="7">
    <location>
        <begin position="183"/>
        <end position="466"/>
    </location>
</feature>
<dbReference type="GO" id="GO:0051011">
    <property type="term" value="F:microtubule minus-end binding"/>
    <property type="evidence" value="ECO:0007669"/>
    <property type="project" value="TreeGrafter"/>
</dbReference>
<dbReference type="GO" id="GO:0007020">
    <property type="term" value="P:microtubule nucleation"/>
    <property type="evidence" value="ECO:0007669"/>
    <property type="project" value="InterPro"/>
</dbReference>
<evidence type="ECO:0000256" key="4">
    <source>
        <dbReference type="ARBA" id="ARBA00023212"/>
    </source>
</evidence>
<organism evidence="8 9">
    <name type="scientific">Daldinia eschscholtzii</name>
    <dbReference type="NCBI Taxonomy" id="292717"/>
    <lineage>
        <taxon>Eukaryota</taxon>
        <taxon>Fungi</taxon>
        <taxon>Dikarya</taxon>
        <taxon>Ascomycota</taxon>
        <taxon>Pezizomycotina</taxon>
        <taxon>Sordariomycetes</taxon>
        <taxon>Xylariomycetidae</taxon>
        <taxon>Xylariales</taxon>
        <taxon>Hypoxylaceae</taxon>
        <taxon>Daldinia</taxon>
    </lineage>
</organism>
<reference evidence="8 9" key="1">
    <citation type="journal article" date="2024" name="Front Chem Biol">
        <title>Unveiling the potential of Daldinia eschscholtzii MFLUCC 19-0629 through bioactivity and bioinformatics studies for enhanced sustainable agriculture production.</title>
        <authorList>
            <person name="Brooks S."/>
            <person name="Weaver J.A."/>
            <person name="Klomchit A."/>
            <person name="Alharthi S.A."/>
            <person name="Onlamun T."/>
            <person name="Nurani R."/>
            <person name="Vong T.K."/>
            <person name="Alberti F."/>
            <person name="Greco C."/>
        </authorList>
    </citation>
    <scope>NUCLEOTIDE SEQUENCE [LARGE SCALE GENOMIC DNA]</scope>
    <source>
        <strain evidence="8">MFLUCC 19-0629</strain>
    </source>
</reference>
<dbReference type="Pfam" id="PF17681">
    <property type="entry name" value="GCP_N_terminal"/>
    <property type="match status" value="1"/>
</dbReference>
<evidence type="ECO:0000259" key="6">
    <source>
        <dbReference type="Pfam" id="PF04130"/>
    </source>
</evidence>
<accession>A0AAX6MYW9</accession>
<keyword evidence="9" id="KW-1185">Reference proteome</keyword>
<dbReference type="Pfam" id="PF04130">
    <property type="entry name" value="GCP_C_terminal"/>
    <property type="match status" value="1"/>
</dbReference>
<dbReference type="GO" id="GO:0000278">
    <property type="term" value="P:mitotic cell cycle"/>
    <property type="evidence" value="ECO:0007669"/>
    <property type="project" value="TreeGrafter"/>
</dbReference>
<dbReference type="PANTHER" id="PTHR19302:SF70">
    <property type="entry name" value="GAMMA-TUBULIN COMPLEX COMPONENT 6"/>
    <property type="match status" value="1"/>
</dbReference>
<evidence type="ECO:0000313" key="9">
    <source>
        <dbReference type="Proteomes" id="UP001369815"/>
    </source>
</evidence>
<dbReference type="InterPro" id="IPR040457">
    <property type="entry name" value="GCP_C"/>
</dbReference>
<dbReference type="InterPro" id="IPR041470">
    <property type="entry name" value="GCP_N"/>
</dbReference>
<dbReference type="Proteomes" id="UP001369815">
    <property type="component" value="Unassembled WGS sequence"/>
</dbReference>
<dbReference type="GO" id="GO:0000922">
    <property type="term" value="C:spindle pole"/>
    <property type="evidence" value="ECO:0007669"/>
    <property type="project" value="InterPro"/>
</dbReference>
<evidence type="ECO:0000256" key="5">
    <source>
        <dbReference type="RuleBase" id="RU363050"/>
    </source>
</evidence>
<keyword evidence="4 5" id="KW-0206">Cytoskeleton</keyword>
<dbReference type="InterPro" id="IPR007259">
    <property type="entry name" value="GCP"/>
</dbReference>
<keyword evidence="3 5" id="KW-0493">Microtubule</keyword>
<dbReference type="GO" id="GO:0005816">
    <property type="term" value="C:spindle pole body"/>
    <property type="evidence" value="ECO:0007669"/>
    <property type="project" value="UniProtKB-ARBA"/>
</dbReference>
<dbReference type="GO" id="GO:0051225">
    <property type="term" value="P:spindle assembly"/>
    <property type="evidence" value="ECO:0007669"/>
    <property type="project" value="TreeGrafter"/>
</dbReference>
<sequence>MADEDFADVFAFPDYSLSSKLLTLSSGSDSQFFNTNILNSNQPAEDPVTVKPANADADGFFKLPDLLPPIGLNQPDETEQQTAPIPETLHDINLHDLDVFDDSWVLKEKPAKTEFEYKTWDGFLEPDIPQSAPLFITEAGPGTYDAAIKYPEDPLKVGSAEGNIIQTGPYLTALLGLAFGRGSVFYTWDANKSSFIPNLDKMRVSGYSLQVLQGIQQCCLECGNTTRFLSTYVQAIYATQPGAVRVAIAKEVDMALLTIQNILGTRARHIRSLLQLKALVQPVQTVLVYFKTLILKVSKMKTDERALSLIFEEAQSLESSNALLSEVMREVLTRVSTPWTQFAEKWMGIRTEGGVPLTKEDPGRSFVKVENIQILDDSGFEADELDYALDEERMPTFIPSEMALVIFETGKTLRLLRAHHPEHPISQMELITQSSPPPLKWYFNWKSIECFQEEVRKYEKSLSTSLQGQFTGQSTAPQLTSMVDILPNEDNVLQFFGHGEAELEGQFLASIAALDKPPPTISEEDNLARLLNDNLFKEAAIIEQDTSNFSPHWSLIPYYSFGPLIAAQARVVNREYMKLLFSSHHLRDHLSLQKQFHLLGNGVFCSRLSHALFDPNLDTAERQTGVALSGGTMGLRLSGRDTWPPASSELRLTLMGVLAESYLPSSPQTNSSRDGKYELPGDISFGVRDLSSEEIDKCLDPGSLEALDFLRLSYKPPAPLSPVFGPVILLKYDKIFRLLLKILRMLYVVEQLFRDAITRTSAWHHIDNASLRFRFEAHHLVTSISAYFFETGIEMPWKRFVHRLADIESDLLKLDIDPQETRILGPDELREEHERLLDHIMHTLLLRKRQQPVMKLLEDIFSLILKFSKMARSEASGDKGSIAQELSPKSLYDAFKKKVDIFITVCRALQEKGGLKGKLLARDIMTNEGRRDEEMKEENTIDRLLIKLEMSGYYGHSRH</sequence>
<dbReference type="Gene3D" id="1.20.120.1900">
    <property type="entry name" value="Gamma-tubulin complex, C-terminal domain"/>
    <property type="match status" value="1"/>
</dbReference>
<evidence type="ECO:0000313" key="8">
    <source>
        <dbReference type="EMBL" id="KAK6957391.1"/>
    </source>
</evidence>
<comment type="similarity">
    <text evidence="1 5">Belongs to the TUBGCP family.</text>
</comment>
<comment type="caution">
    <text evidence="8">The sequence shown here is derived from an EMBL/GenBank/DDBJ whole genome shotgun (WGS) entry which is preliminary data.</text>
</comment>
<evidence type="ECO:0000256" key="2">
    <source>
        <dbReference type="ARBA" id="ARBA00022490"/>
    </source>
</evidence>
<dbReference type="PANTHER" id="PTHR19302">
    <property type="entry name" value="GAMMA TUBULIN COMPLEX PROTEIN"/>
    <property type="match status" value="1"/>
</dbReference>